<reference evidence="3" key="1">
    <citation type="submission" date="2023-11" db="EMBL/GenBank/DDBJ databases">
        <title>The genome sequences of three competitors of mushroom-forming fungi.</title>
        <authorList>
            <person name="Beijen E."/>
            <person name="Ohm R.A."/>
        </authorList>
    </citation>
    <scope>NUCLEOTIDE SEQUENCE</scope>
    <source>
        <strain evidence="3">CBS 100526</strain>
    </source>
</reference>
<gene>
    <name evidence="3" type="ORF">Triagg1_10442</name>
</gene>
<dbReference type="Proteomes" id="UP001273209">
    <property type="component" value="Unassembled WGS sequence"/>
</dbReference>
<dbReference type="GeneID" id="87914419"/>
<dbReference type="InterPro" id="IPR016181">
    <property type="entry name" value="Acyl_CoA_acyltransferase"/>
</dbReference>
<evidence type="ECO:0000313" key="4">
    <source>
        <dbReference type="Proteomes" id="UP001273209"/>
    </source>
</evidence>
<sequence length="234" mass="26854">MGSLVSTMGSKPSKSSKATNPEGEPRYWFRDNFFLTNDKKYLEPQAINAVFESDLMWWNDPLPEQQMRKMLSNCMTMSIYHVPESEKQMQSSSFPTTLIFHPLLSCRIFKANMVFFKRKIDNGAPRRPYGSDVKLVGLARVVTDYVTFAYLTDVFIIEEFQRRGLASWMMQGLKEIVDEWPNLRGLVLMTHDQAAAKMYQRELKALDWDQGPSAGLVLLEMPGGGVKDIPEDHK</sequence>
<feature type="compositionally biased region" description="Polar residues" evidence="1">
    <location>
        <begin position="1"/>
        <end position="19"/>
    </location>
</feature>
<dbReference type="PANTHER" id="PTHR43233">
    <property type="entry name" value="FAMILY N-ACETYLTRANSFERASE, PUTATIVE (AFU_ORTHOLOGUE AFUA_6G03350)-RELATED"/>
    <property type="match status" value="1"/>
</dbReference>
<organism evidence="3 4">
    <name type="scientific">Trichoderma aggressivum f. europaeum</name>
    <dbReference type="NCBI Taxonomy" id="173218"/>
    <lineage>
        <taxon>Eukaryota</taxon>
        <taxon>Fungi</taxon>
        <taxon>Dikarya</taxon>
        <taxon>Ascomycota</taxon>
        <taxon>Pezizomycotina</taxon>
        <taxon>Sordariomycetes</taxon>
        <taxon>Hypocreomycetidae</taxon>
        <taxon>Hypocreales</taxon>
        <taxon>Hypocreaceae</taxon>
        <taxon>Trichoderma</taxon>
    </lineage>
</organism>
<comment type="caution">
    <text evidence="3">The sequence shown here is derived from an EMBL/GenBank/DDBJ whole genome shotgun (WGS) entry which is preliminary data.</text>
</comment>
<dbReference type="PANTHER" id="PTHR43233:SF1">
    <property type="entry name" value="FAMILY N-ACETYLTRANSFERASE, PUTATIVE (AFU_ORTHOLOGUE AFUA_6G03350)-RELATED"/>
    <property type="match status" value="1"/>
</dbReference>
<feature type="domain" description="N-acetyltransferase" evidence="2">
    <location>
        <begin position="134"/>
        <end position="234"/>
    </location>
</feature>
<feature type="region of interest" description="Disordered" evidence="1">
    <location>
        <begin position="1"/>
        <end position="23"/>
    </location>
</feature>
<dbReference type="SUPFAM" id="SSF55729">
    <property type="entry name" value="Acyl-CoA N-acyltransferases (Nat)"/>
    <property type="match status" value="1"/>
</dbReference>
<evidence type="ECO:0000256" key="1">
    <source>
        <dbReference type="SAM" id="MobiDB-lite"/>
    </source>
</evidence>
<dbReference type="AlphaFoldDB" id="A0AAE1LV31"/>
<evidence type="ECO:0000313" key="3">
    <source>
        <dbReference type="EMBL" id="KAK4061186.1"/>
    </source>
</evidence>
<accession>A0AAE1LV31</accession>
<dbReference type="InterPro" id="IPR053144">
    <property type="entry name" value="Acetyltransferase_Butenolide"/>
</dbReference>
<dbReference type="GO" id="GO:0016747">
    <property type="term" value="F:acyltransferase activity, transferring groups other than amino-acyl groups"/>
    <property type="evidence" value="ECO:0007669"/>
    <property type="project" value="InterPro"/>
</dbReference>
<protein>
    <recommendedName>
        <fullName evidence="2">N-acetyltransferase domain-containing protein</fullName>
    </recommendedName>
</protein>
<dbReference type="RefSeq" id="XP_062750636.1">
    <property type="nucleotide sequence ID" value="XM_062894514.1"/>
</dbReference>
<dbReference type="PROSITE" id="PS51186">
    <property type="entry name" value="GNAT"/>
    <property type="match status" value="1"/>
</dbReference>
<evidence type="ECO:0000259" key="2">
    <source>
        <dbReference type="PROSITE" id="PS51186"/>
    </source>
</evidence>
<proteinExistence type="predicted"/>
<dbReference type="Gene3D" id="3.40.630.30">
    <property type="match status" value="1"/>
</dbReference>
<dbReference type="Pfam" id="PF00583">
    <property type="entry name" value="Acetyltransf_1"/>
    <property type="match status" value="1"/>
</dbReference>
<dbReference type="EMBL" id="JAWRVG010000073">
    <property type="protein sequence ID" value="KAK4061186.1"/>
    <property type="molecule type" value="Genomic_DNA"/>
</dbReference>
<keyword evidence="4" id="KW-1185">Reference proteome</keyword>
<dbReference type="InterPro" id="IPR000182">
    <property type="entry name" value="GNAT_dom"/>
</dbReference>
<name>A0AAE1LV31_9HYPO</name>
<dbReference type="CDD" id="cd04301">
    <property type="entry name" value="NAT_SF"/>
    <property type="match status" value="1"/>
</dbReference>